<evidence type="ECO:0000313" key="1">
    <source>
        <dbReference type="EMBL" id="KGL77679.1"/>
    </source>
</evidence>
<keyword evidence="2" id="KW-1185">Reference proteome</keyword>
<feature type="non-terminal residue" evidence="1">
    <location>
        <position position="1"/>
    </location>
</feature>
<feature type="non-terminal residue" evidence="1">
    <location>
        <position position="114"/>
    </location>
</feature>
<evidence type="ECO:0008006" key="3">
    <source>
        <dbReference type="Google" id="ProtNLM"/>
    </source>
</evidence>
<evidence type="ECO:0000313" key="2">
    <source>
        <dbReference type="Proteomes" id="UP000053641"/>
    </source>
</evidence>
<proteinExistence type="predicted"/>
<reference evidence="1 2" key="1">
    <citation type="submission" date="2014-06" db="EMBL/GenBank/DDBJ databases">
        <title>Genome evolution of avian class.</title>
        <authorList>
            <person name="Zhang G."/>
            <person name="Li C."/>
        </authorList>
    </citation>
    <scope>NUCLEOTIDE SEQUENCE [LARGE SCALE GENOMIC DNA]</scope>
    <source>
        <strain evidence="1">BGI_N309</strain>
    </source>
</reference>
<dbReference type="EMBL" id="KL890356">
    <property type="protein sequence ID" value="KGL77679.1"/>
    <property type="molecule type" value="Genomic_DNA"/>
</dbReference>
<accession>A0A099Z5A8</accession>
<gene>
    <name evidence="1" type="ORF">N309_05553</name>
</gene>
<protein>
    <recommendedName>
        <fullName evidence="3">Mesothelin-like</fullName>
    </recommendedName>
</protein>
<dbReference type="AlphaFoldDB" id="A0A099Z5A8"/>
<name>A0A099Z5A8_TINGU</name>
<dbReference type="Proteomes" id="UP000053641">
    <property type="component" value="Unassembled WGS sequence"/>
</dbReference>
<organism evidence="1 2">
    <name type="scientific">Tinamus guttatus</name>
    <name type="common">White-throated tinamou</name>
    <dbReference type="NCBI Taxonomy" id="94827"/>
    <lineage>
        <taxon>Eukaryota</taxon>
        <taxon>Metazoa</taxon>
        <taxon>Chordata</taxon>
        <taxon>Craniata</taxon>
        <taxon>Vertebrata</taxon>
        <taxon>Euteleostomi</taxon>
        <taxon>Archelosauria</taxon>
        <taxon>Archosauria</taxon>
        <taxon>Dinosauria</taxon>
        <taxon>Saurischia</taxon>
        <taxon>Theropoda</taxon>
        <taxon>Coelurosauria</taxon>
        <taxon>Aves</taxon>
        <taxon>Palaeognathae</taxon>
        <taxon>Tinamiformes</taxon>
        <taxon>Tinamidae</taxon>
        <taxon>Tinamus</taxon>
    </lineage>
</organism>
<sequence>QVASSLVGNLERFPPAVLRALGQAAVGLSVSQIEDSISGEDLKASLPALSKVHGWNTEQSSAIINKLLSSGYEITDGQSLARLGSLVAGLSSSTLQSLPAKVILEAVNLPEFAQ</sequence>